<feature type="compositionally biased region" description="Polar residues" evidence="1">
    <location>
        <begin position="89"/>
        <end position="106"/>
    </location>
</feature>
<proteinExistence type="predicted"/>
<comment type="caution">
    <text evidence="2">The sequence shown here is derived from an EMBL/GenBank/DDBJ whole genome shotgun (WGS) entry which is preliminary data.</text>
</comment>
<feature type="compositionally biased region" description="Basic and acidic residues" evidence="1">
    <location>
        <begin position="163"/>
        <end position="177"/>
    </location>
</feature>
<dbReference type="Proteomes" id="UP001055115">
    <property type="component" value="Unassembled WGS sequence"/>
</dbReference>
<reference evidence="2 3" key="1">
    <citation type="submission" date="2022-03" db="EMBL/GenBank/DDBJ databases">
        <title>Genome data of Colletotrichum spp.</title>
        <authorList>
            <person name="Utami Y.D."/>
            <person name="Hiruma K."/>
        </authorList>
    </citation>
    <scope>NUCLEOTIDE SEQUENCE [LARGE SCALE GENOMIC DNA]</scope>
    <source>
        <strain evidence="2 3">MAFF 239500</strain>
    </source>
</reference>
<evidence type="ECO:0000256" key="1">
    <source>
        <dbReference type="SAM" id="MobiDB-lite"/>
    </source>
</evidence>
<dbReference type="GeneID" id="73331585"/>
<accession>A0AA37PE95</accession>
<gene>
    <name evidence="2" type="ORF">ColSpa_10783</name>
</gene>
<evidence type="ECO:0000313" key="3">
    <source>
        <dbReference type="Proteomes" id="UP001055115"/>
    </source>
</evidence>
<dbReference type="Gene3D" id="1.20.5.170">
    <property type="match status" value="1"/>
</dbReference>
<dbReference type="EMBL" id="BQXU01000039">
    <property type="protein sequence ID" value="GKT50602.1"/>
    <property type="molecule type" value="Genomic_DNA"/>
</dbReference>
<feature type="compositionally biased region" description="Polar residues" evidence="1">
    <location>
        <begin position="200"/>
        <end position="210"/>
    </location>
</feature>
<dbReference type="AlphaFoldDB" id="A0AA37PE95"/>
<feature type="compositionally biased region" description="Polar residues" evidence="1">
    <location>
        <begin position="123"/>
        <end position="137"/>
    </location>
</feature>
<protein>
    <recommendedName>
        <fullName evidence="4">BZIP domain-containing protein</fullName>
    </recommendedName>
</protein>
<feature type="region of interest" description="Disordered" evidence="1">
    <location>
        <begin position="88"/>
        <end position="211"/>
    </location>
</feature>
<organism evidence="2 3">
    <name type="scientific">Colletotrichum spaethianum</name>
    <dbReference type="NCBI Taxonomy" id="700344"/>
    <lineage>
        <taxon>Eukaryota</taxon>
        <taxon>Fungi</taxon>
        <taxon>Dikarya</taxon>
        <taxon>Ascomycota</taxon>
        <taxon>Pezizomycotina</taxon>
        <taxon>Sordariomycetes</taxon>
        <taxon>Hypocreomycetidae</taxon>
        <taxon>Glomerellales</taxon>
        <taxon>Glomerellaceae</taxon>
        <taxon>Colletotrichum</taxon>
        <taxon>Colletotrichum spaethianum species complex</taxon>
    </lineage>
</organism>
<evidence type="ECO:0000313" key="2">
    <source>
        <dbReference type="EMBL" id="GKT50602.1"/>
    </source>
</evidence>
<name>A0AA37PE95_9PEZI</name>
<sequence>MALPDVANEYDATEYTPTMPFGMFMEHNTPLITPDAYYSGQTYPMDDVSNINWWEPGVSDPMLSSYTVYSSTNHSTWPYPQFLAPDLPSQAQSSHLQPSSMQSPINDGSPLISRSSSREQPHHSNGSSIASAGESQYPTPPPPKKRKLGTKEQVSLVTAGTRNDGKSKSKASKDYKAQSKSPVQEAPSHDRERHRRASARNWQKQKQQTADLEEAMNIAEARNRELHREYSEVLSQVMDAKNALMDHAKCNHPAISSWLRCQATKYVLNKGAAVDKEQRDQTEAGEMAVPAYPVGQQRAACR</sequence>
<dbReference type="RefSeq" id="XP_049132952.1">
    <property type="nucleotide sequence ID" value="XM_049276995.1"/>
</dbReference>
<keyword evidence="3" id="KW-1185">Reference proteome</keyword>
<feature type="compositionally biased region" description="Polar residues" evidence="1">
    <location>
        <begin position="152"/>
        <end position="161"/>
    </location>
</feature>
<evidence type="ECO:0008006" key="4">
    <source>
        <dbReference type="Google" id="ProtNLM"/>
    </source>
</evidence>